<name>A0A392PXF7_9FABA</name>
<sequence>RSSAGSIVSVDSDDVDDATPISVLYPKLRSTPSSSSKRNLDSAFDELEEIVALVPLKATKLE</sequence>
<evidence type="ECO:0000313" key="1">
    <source>
        <dbReference type="EMBL" id="MCI15635.1"/>
    </source>
</evidence>
<dbReference type="EMBL" id="LXQA010097294">
    <property type="protein sequence ID" value="MCI15635.1"/>
    <property type="molecule type" value="Genomic_DNA"/>
</dbReference>
<reference evidence="1 2" key="1">
    <citation type="journal article" date="2018" name="Front. Plant Sci.">
        <title>Red Clover (Trifolium pratense) and Zigzag Clover (T. medium) - A Picture of Genomic Similarities and Differences.</title>
        <authorList>
            <person name="Dluhosova J."/>
            <person name="Istvanek J."/>
            <person name="Nedelnik J."/>
            <person name="Repkova J."/>
        </authorList>
    </citation>
    <scope>NUCLEOTIDE SEQUENCE [LARGE SCALE GENOMIC DNA]</scope>
    <source>
        <strain evidence="2">cv. 10/8</strain>
        <tissue evidence="1">Leaf</tissue>
    </source>
</reference>
<keyword evidence="2" id="KW-1185">Reference proteome</keyword>
<feature type="non-terminal residue" evidence="1">
    <location>
        <position position="1"/>
    </location>
</feature>
<dbReference type="Proteomes" id="UP000265520">
    <property type="component" value="Unassembled WGS sequence"/>
</dbReference>
<comment type="caution">
    <text evidence="1">The sequence shown here is derived from an EMBL/GenBank/DDBJ whole genome shotgun (WGS) entry which is preliminary data.</text>
</comment>
<accession>A0A392PXF7</accession>
<organism evidence="1 2">
    <name type="scientific">Trifolium medium</name>
    <dbReference type="NCBI Taxonomy" id="97028"/>
    <lineage>
        <taxon>Eukaryota</taxon>
        <taxon>Viridiplantae</taxon>
        <taxon>Streptophyta</taxon>
        <taxon>Embryophyta</taxon>
        <taxon>Tracheophyta</taxon>
        <taxon>Spermatophyta</taxon>
        <taxon>Magnoliopsida</taxon>
        <taxon>eudicotyledons</taxon>
        <taxon>Gunneridae</taxon>
        <taxon>Pentapetalae</taxon>
        <taxon>rosids</taxon>
        <taxon>fabids</taxon>
        <taxon>Fabales</taxon>
        <taxon>Fabaceae</taxon>
        <taxon>Papilionoideae</taxon>
        <taxon>50 kb inversion clade</taxon>
        <taxon>NPAAA clade</taxon>
        <taxon>Hologalegina</taxon>
        <taxon>IRL clade</taxon>
        <taxon>Trifolieae</taxon>
        <taxon>Trifolium</taxon>
    </lineage>
</organism>
<dbReference type="AlphaFoldDB" id="A0A392PXF7"/>
<proteinExistence type="predicted"/>
<protein>
    <submittedName>
        <fullName evidence="1">Uncharacterized protein</fullName>
    </submittedName>
</protein>
<evidence type="ECO:0000313" key="2">
    <source>
        <dbReference type="Proteomes" id="UP000265520"/>
    </source>
</evidence>